<dbReference type="InterPro" id="IPR011990">
    <property type="entry name" value="TPR-like_helical_dom_sf"/>
</dbReference>
<dbReference type="InterPro" id="IPR019734">
    <property type="entry name" value="TPR_rpt"/>
</dbReference>
<dbReference type="GO" id="GO:0060090">
    <property type="term" value="F:molecular adaptor activity"/>
    <property type="evidence" value="ECO:0007669"/>
    <property type="project" value="TreeGrafter"/>
</dbReference>
<proteinExistence type="inferred from homology"/>
<keyword evidence="2" id="KW-0677">Repeat</keyword>
<gene>
    <name evidence="6" type="ORF">CEXT_161221</name>
</gene>
<protein>
    <recommendedName>
        <fullName evidence="5">SGTA homodimerisation domain-containing protein</fullName>
    </recommendedName>
</protein>
<dbReference type="GO" id="GO:0072380">
    <property type="term" value="C:TRC complex"/>
    <property type="evidence" value="ECO:0007669"/>
    <property type="project" value="TreeGrafter"/>
</dbReference>
<accession>A0AAV4TYM7</accession>
<dbReference type="PANTHER" id="PTHR45831:SF2">
    <property type="entry name" value="LD24721P"/>
    <property type="match status" value="1"/>
</dbReference>
<dbReference type="EMBL" id="BPLR01011975">
    <property type="protein sequence ID" value="GIY50424.1"/>
    <property type="molecule type" value="Genomic_DNA"/>
</dbReference>
<evidence type="ECO:0000313" key="7">
    <source>
        <dbReference type="Proteomes" id="UP001054945"/>
    </source>
</evidence>
<dbReference type="Proteomes" id="UP001054945">
    <property type="component" value="Unassembled WGS sequence"/>
</dbReference>
<evidence type="ECO:0000256" key="3">
    <source>
        <dbReference type="ARBA" id="ARBA00022803"/>
    </source>
</evidence>
<dbReference type="GO" id="GO:0006620">
    <property type="term" value="P:post-translational protein targeting to endoplasmic reticulum membrane"/>
    <property type="evidence" value="ECO:0007669"/>
    <property type="project" value="TreeGrafter"/>
</dbReference>
<organism evidence="6 7">
    <name type="scientific">Caerostris extrusa</name>
    <name type="common">Bark spider</name>
    <name type="synonym">Caerostris bankana</name>
    <dbReference type="NCBI Taxonomy" id="172846"/>
    <lineage>
        <taxon>Eukaryota</taxon>
        <taxon>Metazoa</taxon>
        <taxon>Ecdysozoa</taxon>
        <taxon>Arthropoda</taxon>
        <taxon>Chelicerata</taxon>
        <taxon>Arachnida</taxon>
        <taxon>Araneae</taxon>
        <taxon>Araneomorphae</taxon>
        <taxon>Entelegynae</taxon>
        <taxon>Araneoidea</taxon>
        <taxon>Araneidae</taxon>
        <taxon>Caerostris</taxon>
    </lineage>
</organism>
<name>A0AAV4TYM7_CAEEX</name>
<evidence type="ECO:0000313" key="6">
    <source>
        <dbReference type="EMBL" id="GIY50424.1"/>
    </source>
</evidence>
<keyword evidence="7" id="KW-1185">Reference proteome</keyword>
<dbReference type="PANTHER" id="PTHR45831">
    <property type="entry name" value="LD24721P"/>
    <property type="match status" value="1"/>
</dbReference>
<dbReference type="SUPFAM" id="SSF48452">
    <property type="entry name" value="TPR-like"/>
    <property type="match status" value="1"/>
</dbReference>
<keyword evidence="3 4" id="KW-0802">TPR repeat</keyword>
<dbReference type="Pfam" id="PF16546">
    <property type="entry name" value="SGTA_dimer"/>
    <property type="match status" value="1"/>
</dbReference>
<evidence type="ECO:0000256" key="2">
    <source>
        <dbReference type="ARBA" id="ARBA00022737"/>
    </source>
</evidence>
<dbReference type="PROSITE" id="PS50005">
    <property type="entry name" value="TPR"/>
    <property type="match status" value="2"/>
</dbReference>
<dbReference type="Gene3D" id="1.20.5.420">
    <property type="entry name" value="Immunoglobulin FC, subunit C"/>
    <property type="match status" value="1"/>
</dbReference>
<evidence type="ECO:0000256" key="1">
    <source>
        <dbReference type="ARBA" id="ARBA00008175"/>
    </source>
</evidence>
<reference evidence="6 7" key="1">
    <citation type="submission" date="2021-06" db="EMBL/GenBank/DDBJ databases">
        <title>Caerostris extrusa draft genome.</title>
        <authorList>
            <person name="Kono N."/>
            <person name="Arakawa K."/>
        </authorList>
    </citation>
    <scope>NUCLEOTIDE SEQUENCE [LARGE SCALE GENOMIC DNA]</scope>
</reference>
<dbReference type="AlphaFoldDB" id="A0AAV4TYM7"/>
<dbReference type="InterPro" id="IPR047150">
    <property type="entry name" value="SGT"/>
</dbReference>
<dbReference type="InterPro" id="IPR032374">
    <property type="entry name" value="SGTA_dimer"/>
</dbReference>
<feature type="repeat" description="TPR" evidence="4">
    <location>
        <begin position="147"/>
        <end position="180"/>
    </location>
</feature>
<dbReference type="GO" id="GO:0016020">
    <property type="term" value="C:membrane"/>
    <property type="evidence" value="ECO:0007669"/>
    <property type="project" value="TreeGrafter"/>
</dbReference>
<dbReference type="PROSITE" id="PS50293">
    <property type="entry name" value="TPR_REGION"/>
    <property type="match status" value="1"/>
</dbReference>
<dbReference type="Gene3D" id="1.25.40.10">
    <property type="entry name" value="Tetratricopeptide repeat domain"/>
    <property type="match status" value="1"/>
</dbReference>
<comment type="caution">
    <text evidence="6">The sequence shown here is derived from an EMBL/GenBank/DDBJ whole genome shotgun (WGS) entry which is preliminary data.</text>
</comment>
<dbReference type="SMART" id="SM00028">
    <property type="entry name" value="TPR"/>
    <property type="match status" value="3"/>
</dbReference>
<evidence type="ECO:0000256" key="4">
    <source>
        <dbReference type="PROSITE-ProRule" id="PRU00339"/>
    </source>
</evidence>
<feature type="repeat" description="TPR" evidence="4">
    <location>
        <begin position="79"/>
        <end position="112"/>
    </location>
</feature>
<sequence>MSDADPTRRLVIAIIDFLQNQLASRNDLSLEDRDSLAIAVECLEMAYGLENSEFIQRRPLLDMFMQVACPVSIKNKLQAETFKQSGNAKMVQQQYGEADEDYSRAIELDRWNAMYFCNRAGARIKMQQYFEAISDCRQALLLNPDYAKAYARMGQSYALMNRPRRAARCYRQALELEPGK</sequence>
<comment type="similarity">
    <text evidence="1">Belongs to the SGT family.</text>
</comment>
<feature type="domain" description="SGTA homodimerisation" evidence="5">
    <location>
        <begin position="8"/>
        <end position="53"/>
    </location>
</feature>
<dbReference type="Pfam" id="PF00515">
    <property type="entry name" value="TPR_1"/>
    <property type="match status" value="1"/>
</dbReference>
<evidence type="ECO:0000259" key="5">
    <source>
        <dbReference type="Pfam" id="PF16546"/>
    </source>
</evidence>